<reference evidence="1" key="1">
    <citation type="submission" date="2018-06" db="EMBL/GenBank/DDBJ databases">
        <authorList>
            <person name="Zhirakovskaya E."/>
        </authorList>
    </citation>
    <scope>NUCLEOTIDE SEQUENCE</scope>
</reference>
<dbReference type="InterPro" id="IPR006597">
    <property type="entry name" value="Sel1-like"/>
</dbReference>
<evidence type="ECO:0000313" key="1">
    <source>
        <dbReference type="EMBL" id="VAW62495.1"/>
    </source>
</evidence>
<proteinExistence type="predicted"/>
<dbReference type="Gene3D" id="1.25.40.10">
    <property type="entry name" value="Tetratricopeptide repeat domain"/>
    <property type="match status" value="1"/>
</dbReference>
<protein>
    <recommendedName>
        <fullName evidence="2">Sel1 repeat family protein</fullName>
    </recommendedName>
</protein>
<dbReference type="InterPro" id="IPR011990">
    <property type="entry name" value="TPR-like_helical_dom_sf"/>
</dbReference>
<dbReference type="SUPFAM" id="SSF81901">
    <property type="entry name" value="HCP-like"/>
    <property type="match status" value="1"/>
</dbReference>
<dbReference type="AlphaFoldDB" id="A0A3B0X2M2"/>
<gene>
    <name evidence="1" type="ORF">MNBD_GAMMA09-3745</name>
</gene>
<evidence type="ECO:0008006" key="2">
    <source>
        <dbReference type="Google" id="ProtNLM"/>
    </source>
</evidence>
<organism evidence="1">
    <name type="scientific">hydrothermal vent metagenome</name>
    <dbReference type="NCBI Taxonomy" id="652676"/>
    <lineage>
        <taxon>unclassified sequences</taxon>
        <taxon>metagenomes</taxon>
        <taxon>ecological metagenomes</taxon>
    </lineage>
</organism>
<name>A0A3B0X2M2_9ZZZZ</name>
<accession>A0A3B0X2M2</accession>
<dbReference type="SMART" id="SM00671">
    <property type="entry name" value="SEL1"/>
    <property type="match status" value="2"/>
</dbReference>
<dbReference type="EMBL" id="UOFI01000023">
    <property type="protein sequence ID" value="VAW62495.1"/>
    <property type="molecule type" value="Genomic_DNA"/>
</dbReference>
<sequence length="162" mass="18159">MWLQLIAVISLSFGLITHCLSAEISTNRNTTPTSLSAAEATVDSPLIMYQQALNYLLGRNGTARSAEKAADLFKTLAQQNLSSAQHMLGNMYISGKGVEQNDLLAYKWLSLASRNNMQLAEAIQSKRKRLYERLQSSLSDQSLHKMELWITEWHPSDNDKSL</sequence>
<dbReference type="Pfam" id="PF08238">
    <property type="entry name" value="Sel1"/>
    <property type="match status" value="2"/>
</dbReference>